<dbReference type="InParanoid" id="A0A2V0PD61"/>
<accession>A0A2V0PD61</accession>
<dbReference type="GO" id="GO:0016787">
    <property type="term" value="F:hydrolase activity"/>
    <property type="evidence" value="ECO:0007669"/>
    <property type="project" value="UniProtKB-KW"/>
</dbReference>
<dbReference type="Proteomes" id="UP000247498">
    <property type="component" value="Unassembled WGS sequence"/>
</dbReference>
<dbReference type="OrthoDB" id="541001at2759"/>
<keyword evidence="2" id="KW-1185">Reference proteome</keyword>
<dbReference type="GO" id="GO:0046872">
    <property type="term" value="F:metal ion binding"/>
    <property type="evidence" value="ECO:0007669"/>
    <property type="project" value="UniProtKB-KW"/>
</dbReference>
<sequence length="378" mass="39637">MRALCVGRGAFVWPGRAGDGLELAVLSRGAREAACRPVRKRTAAAAAAAAAAADEPRRAWAAVLNTQPAAGSEAIPPPRWARRLASAAAAAATAAALALGAADAATASNALAAAEPAAQCPRPGLGILSLPLSSDELPTARPPPWAGQCGWACALDAPPPAAAPNGALTARVEHRPLAGVTPEMLVWWFGNIEGEMTHPVDGRSYPKYLVWHPRDHITTSTASPGRGPGDPTGARWRIVEFFGARRDWLRGDAPCEWADQFFTNTTLTVRAFGAGGMEGGFPLPWRREPAVRLVHEWSPSPEGARLVSTLTVGVPQGDDPGTRLVNFFAKRAFGGREPEAALRAWQLHCLQEFGNLKFFLPELYASSSGEGSGGSGAA</sequence>
<protein>
    <submittedName>
        <fullName evidence="1">Uncharacterized protein</fullName>
    </submittedName>
</protein>
<gene>
    <name evidence="1" type="ORF">Rsub_08433</name>
</gene>
<dbReference type="AlphaFoldDB" id="A0A2V0PD61"/>
<evidence type="ECO:0000313" key="1">
    <source>
        <dbReference type="EMBL" id="GBF95843.1"/>
    </source>
</evidence>
<proteinExistence type="predicted"/>
<comment type="caution">
    <text evidence="1">The sequence shown here is derived from an EMBL/GenBank/DDBJ whole genome shotgun (WGS) entry which is preliminary data.</text>
</comment>
<organism evidence="1 2">
    <name type="scientific">Raphidocelis subcapitata</name>
    <dbReference type="NCBI Taxonomy" id="307507"/>
    <lineage>
        <taxon>Eukaryota</taxon>
        <taxon>Viridiplantae</taxon>
        <taxon>Chlorophyta</taxon>
        <taxon>core chlorophytes</taxon>
        <taxon>Chlorophyceae</taxon>
        <taxon>CS clade</taxon>
        <taxon>Sphaeropleales</taxon>
        <taxon>Selenastraceae</taxon>
        <taxon>Raphidocelis</taxon>
    </lineage>
</organism>
<name>A0A2V0PD61_9CHLO</name>
<reference evidence="1 2" key="1">
    <citation type="journal article" date="2018" name="Sci. Rep.">
        <title>Raphidocelis subcapitata (=Pseudokirchneriella subcapitata) provides an insight into genome evolution and environmental adaptations in the Sphaeropleales.</title>
        <authorList>
            <person name="Suzuki S."/>
            <person name="Yamaguchi H."/>
            <person name="Nakajima N."/>
            <person name="Kawachi M."/>
        </authorList>
    </citation>
    <scope>NUCLEOTIDE SEQUENCE [LARGE SCALE GENOMIC DNA]</scope>
    <source>
        <strain evidence="1 2">NIES-35</strain>
    </source>
</reference>
<dbReference type="EMBL" id="BDRX01000071">
    <property type="protein sequence ID" value="GBF95843.1"/>
    <property type="molecule type" value="Genomic_DNA"/>
</dbReference>
<evidence type="ECO:0000313" key="2">
    <source>
        <dbReference type="Proteomes" id="UP000247498"/>
    </source>
</evidence>